<dbReference type="RefSeq" id="YP_009225512.1">
    <property type="nucleotide sequence ID" value="NC_029094.1"/>
</dbReference>
<evidence type="ECO:0000313" key="2">
    <source>
        <dbReference type="Proteomes" id="UP000202763"/>
    </source>
</evidence>
<organism evidence="1 2">
    <name type="scientific">Pseudoalteromonas phage H101</name>
    <dbReference type="NCBI Taxonomy" id="1654919"/>
    <lineage>
        <taxon>Viruses</taxon>
        <taxon>Duplodnaviria</taxon>
        <taxon>Heunggongvirae</taxon>
        <taxon>Uroviricota</taxon>
        <taxon>Caudoviricetes</taxon>
        <taxon>Shandongvirus</taxon>
        <taxon>Shandongvirus H101</taxon>
    </lineage>
</organism>
<protein>
    <submittedName>
        <fullName evidence="1">Uncharacterized protein</fullName>
    </submittedName>
</protein>
<dbReference type="OrthoDB" id="12929at10239"/>
<accession>A0A0H4IN52</accession>
<evidence type="ECO:0000313" key="1">
    <source>
        <dbReference type="EMBL" id="AKO60979.1"/>
    </source>
</evidence>
<keyword evidence="2" id="KW-1185">Reference proteome</keyword>
<dbReference type="Proteomes" id="UP000202763">
    <property type="component" value="Segment"/>
</dbReference>
<dbReference type="GeneID" id="26796573"/>
<name>A0A0H4IN52_9CAUD</name>
<proteinExistence type="predicted"/>
<reference evidence="1 2" key="1">
    <citation type="submission" date="2015-05" db="EMBL/GenBank/DDBJ databases">
        <authorList>
            <person name="Wang D.B."/>
            <person name="Wang M."/>
        </authorList>
    </citation>
    <scope>NUCLEOTIDE SEQUENCE [LARGE SCALE GENOMIC DNA]</scope>
</reference>
<dbReference type="KEGG" id="vg:26796573"/>
<sequence>MKLNTYRTVDFTSDINILDDVTLSNQYCGLFRCPLHKVGTVMEDFTPFIIEAMDMLKSEGHNPCEWEVDLKIHMLMEGQVPAIPNIHCDNVPRVEGKTRYDLIEEDAPPMYLWVSDEPTTEFICRDWNTKDYTPSSHGDLADYVKLKSKYGLRMQKIPPKTWVKMNQKTPHRATVAAKAGWRVFCRLTHNSITPVRPVDSSYIRRHCQVYLDCNKFSW</sequence>
<dbReference type="EMBL" id="KR534323">
    <property type="protein sequence ID" value="AKO60979.1"/>
    <property type="molecule type" value="Genomic_DNA"/>
</dbReference>